<organism evidence="2 3">
    <name type="scientific">Aspergillus neoniger (strain CBS 115656)</name>
    <dbReference type="NCBI Taxonomy" id="1448310"/>
    <lineage>
        <taxon>Eukaryota</taxon>
        <taxon>Fungi</taxon>
        <taxon>Dikarya</taxon>
        <taxon>Ascomycota</taxon>
        <taxon>Pezizomycotina</taxon>
        <taxon>Eurotiomycetes</taxon>
        <taxon>Eurotiomycetidae</taxon>
        <taxon>Eurotiales</taxon>
        <taxon>Aspergillaceae</taxon>
        <taxon>Aspergillus</taxon>
        <taxon>Aspergillus subgen. Circumdati</taxon>
    </lineage>
</organism>
<dbReference type="Proteomes" id="UP000247647">
    <property type="component" value="Unassembled WGS sequence"/>
</dbReference>
<dbReference type="AlphaFoldDB" id="A0A318YKU0"/>
<evidence type="ECO:0000313" key="2">
    <source>
        <dbReference type="EMBL" id="PYH35151.1"/>
    </source>
</evidence>
<dbReference type="EMBL" id="KZ821457">
    <property type="protein sequence ID" value="PYH35151.1"/>
    <property type="molecule type" value="Genomic_DNA"/>
</dbReference>
<gene>
    <name evidence="2" type="ORF">BO87DRAFT_415363</name>
</gene>
<dbReference type="GeneID" id="37129142"/>
<evidence type="ECO:0000313" key="3">
    <source>
        <dbReference type="Proteomes" id="UP000247647"/>
    </source>
</evidence>
<keyword evidence="3" id="KW-1185">Reference proteome</keyword>
<protein>
    <submittedName>
        <fullName evidence="2">Uncharacterized protein</fullName>
    </submittedName>
</protein>
<dbReference type="OrthoDB" id="4392418at2759"/>
<feature type="compositionally biased region" description="Basic and acidic residues" evidence="1">
    <location>
        <begin position="116"/>
        <end position="130"/>
    </location>
</feature>
<reference evidence="2" key="1">
    <citation type="submission" date="2016-12" db="EMBL/GenBank/DDBJ databases">
        <title>The genomes of Aspergillus section Nigri reveals drivers in fungal speciation.</title>
        <authorList>
            <consortium name="DOE Joint Genome Institute"/>
            <person name="Vesth T.C."/>
            <person name="Nybo J."/>
            <person name="Theobald S."/>
            <person name="Brandl J."/>
            <person name="Frisvad J.C."/>
            <person name="Nielsen K.F."/>
            <person name="Lyhne E.K."/>
            <person name="Kogle M.E."/>
            <person name="Kuo A."/>
            <person name="Riley R."/>
            <person name="Clum A."/>
            <person name="Nolan M."/>
            <person name="Lipzen A."/>
            <person name="Salamov A."/>
            <person name="Henrissat B."/>
            <person name="Wiebenga A."/>
            <person name="De Vries R.P."/>
            <person name="Grigoriev I.V."/>
            <person name="Mortensen U.H."/>
            <person name="Andersen M.R."/>
            <person name="Baker S.E."/>
        </authorList>
    </citation>
    <scope>NUCLEOTIDE SEQUENCE [LARGE SCALE GENOMIC DNA]</scope>
    <source>
        <strain evidence="2">CBS 115656</strain>
    </source>
</reference>
<feature type="compositionally biased region" description="Basic and acidic residues" evidence="1">
    <location>
        <begin position="54"/>
        <end position="70"/>
    </location>
</feature>
<proteinExistence type="predicted"/>
<name>A0A318YKU0_ASPNB</name>
<accession>A0A318YKU0</accession>
<evidence type="ECO:0000256" key="1">
    <source>
        <dbReference type="SAM" id="MobiDB-lite"/>
    </source>
</evidence>
<sequence length="130" mass="14599">MSKTARRFLSFFWRSGTKGVQGINDAAAQEAVEKAIENKKDSFPELSKATKASVESRPHSTPKADGRTDPLHANFRITSDDNRPITSAHYYPTPLGGKNVWFSKPKYNDGQQANEHFVKDEQTDDEGDRK</sequence>
<feature type="region of interest" description="Disordered" evidence="1">
    <location>
        <begin position="38"/>
        <end position="130"/>
    </location>
</feature>
<dbReference type="RefSeq" id="XP_025480629.1">
    <property type="nucleotide sequence ID" value="XM_025626686.1"/>
</dbReference>